<dbReference type="EMBL" id="MK072496">
    <property type="protein sequence ID" value="AYV86119.1"/>
    <property type="molecule type" value="Genomic_DNA"/>
</dbReference>
<accession>A0A3G5AK44</accession>
<sequence length="52" mass="6002">MKVIDALIYCFTKYPTKSHSIDILVDKEIASNDDDNYFESSDKKWKTVSINA</sequence>
<proteinExistence type="predicted"/>
<feature type="non-terminal residue" evidence="1">
    <location>
        <position position="52"/>
    </location>
</feature>
<gene>
    <name evidence="1" type="ORF">Solivirus8_5</name>
</gene>
<name>A0A3G5AK44_9VIRU</name>
<protein>
    <submittedName>
        <fullName evidence="1">Uncharacterized protein</fullName>
    </submittedName>
</protein>
<reference evidence="1" key="1">
    <citation type="submission" date="2018-10" db="EMBL/GenBank/DDBJ databases">
        <title>Hidden diversity of soil giant viruses.</title>
        <authorList>
            <person name="Schulz F."/>
            <person name="Alteio L."/>
            <person name="Goudeau D."/>
            <person name="Ryan E.M."/>
            <person name="Malmstrom R.R."/>
            <person name="Blanchard J."/>
            <person name="Woyke T."/>
        </authorList>
    </citation>
    <scope>NUCLEOTIDE SEQUENCE</scope>
    <source>
        <strain evidence="1">SOV1</strain>
    </source>
</reference>
<organism evidence="1">
    <name type="scientific">Solivirus sp</name>
    <dbReference type="NCBI Taxonomy" id="2487772"/>
    <lineage>
        <taxon>Viruses</taxon>
        <taxon>Pithoviruses</taxon>
    </lineage>
</organism>
<evidence type="ECO:0000313" key="1">
    <source>
        <dbReference type="EMBL" id="AYV86119.1"/>
    </source>
</evidence>